<accession>K9P7Z6</accession>
<dbReference type="Pfam" id="PF04055">
    <property type="entry name" value="Radical_SAM"/>
    <property type="match status" value="1"/>
</dbReference>
<dbReference type="PROSITE" id="PS51918">
    <property type="entry name" value="RADICAL_SAM"/>
    <property type="match status" value="1"/>
</dbReference>
<reference evidence="10" key="1">
    <citation type="journal article" date="2013" name="Proc. Natl. Acad. Sci. U.S.A.">
        <title>Improving the coverage of the cyanobacterial phylum using diversity-driven genome sequencing.</title>
        <authorList>
            <person name="Shih P.M."/>
            <person name="Wu D."/>
            <person name="Latifi A."/>
            <person name="Axen S.D."/>
            <person name="Fewer D.P."/>
            <person name="Talla E."/>
            <person name="Calteau A."/>
            <person name="Cai F."/>
            <person name="Tandeau de Marsac N."/>
            <person name="Rippka R."/>
            <person name="Herdman M."/>
            <person name="Sivonen K."/>
            <person name="Coursin T."/>
            <person name="Laurent T."/>
            <person name="Goodwin L."/>
            <person name="Nolan M."/>
            <person name="Davenport K.W."/>
            <person name="Han C.S."/>
            <person name="Rubin E.M."/>
            <person name="Eisen J.A."/>
            <person name="Woyke T."/>
            <person name="Gugger M."/>
            <person name="Kerfeld C.A."/>
        </authorList>
    </citation>
    <scope>NUCLEOTIDE SEQUENCE [LARGE SCALE GENOMIC DNA]</scope>
    <source>
        <strain evidence="10">ATCC 27147 / PCC 6307</strain>
    </source>
</reference>
<gene>
    <name evidence="9" type="ordered locus">Cyagr_1965</name>
</gene>
<evidence type="ECO:0000256" key="4">
    <source>
        <dbReference type="ARBA" id="ARBA00022723"/>
    </source>
</evidence>
<feature type="domain" description="Radical SAM core" evidence="8">
    <location>
        <begin position="118"/>
        <end position="356"/>
    </location>
</feature>
<sequence length="379" mass="39947">MAEHDRRALGRRLTELQVRGVVDPAVPGNPGRRGGAGPSDHRALSIDGTTVMVPVYNALAGTSPYRLGTSAEGDLQVSGTGAAAGGATGALAVETPPEPRFYGLATAEGIPYRSIALLHGRDVLATTLLQTCIRFRDRTQSCQFCAIEQSLEDGRTLVRKTPEQVAEVAEAAVRLDGVRQLVLTTGTPNSDDRGARLMAETAAAVKARVALPIQAQCEPPEDPAWYRRMKDAGVDSLGMHLEVVEEEVRRRILPGKSELGLERYMEAFAEAVAVFGRGQVSTYLLAGLGDSADALIAVSERLIALGVYPFVVPFVPIAGTPLEAHPAPSTDFMVAVYTAVGDRLRASDLRSEAMAAGCAKCGACSALSLFEAGPEPGTP</sequence>
<evidence type="ECO:0000256" key="2">
    <source>
        <dbReference type="ARBA" id="ARBA00022485"/>
    </source>
</evidence>
<evidence type="ECO:0000256" key="6">
    <source>
        <dbReference type="ARBA" id="ARBA00023014"/>
    </source>
</evidence>
<keyword evidence="4" id="KW-0479">Metal-binding</keyword>
<dbReference type="InterPro" id="IPR007197">
    <property type="entry name" value="rSAM"/>
</dbReference>
<dbReference type="SFLD" id="SFLDS00029">
    <property type="entry name" value="Radical_SAM"/>
    <property type="match status" value="1"/>
</dbReference>
<evidence type="ECO:0000256" key="5">
    <source>
        <dbReference type="ARBA" id="ARBA00023004"/>
    </source>
</evidence>
<dbReference type="InterPro" id="IPR058240">
    <property type="entry name" value="rSAM_sf"/>
</dbReference>
<dbReference type="PANTHER" id="PTHR43076:SF1">
    <property type="entry name" value="LIPOYL SYNTHASE 2"/>
    <property type="match status" value="1"/>
</dbReference>
<keyword evidence="2" id="KW-0004">4Fe-4S</keyword>
<dbReference type="EMBL" id="CP003495">
    <property type="protein sequence ID" value="AFY29093.1"/>
    <property type="molecule type" value="Genomic_DNA"/>
</dbReference>
<dbReference type="Proteomes" id="UP000010388">
    <property type="component" value="Chromosome"/>
</dbReference>
<keyword evidence="5" id="KW-0408">Iron</keyword>
<evidence type="ECO:0000313" key="9">
    <source>
        <dbReference type="EMBL" id="AFY29093.1"/>
    </source>
</evidence>
<dbReference type="STRING" id="292564.Cyagr_1965"/>
<dbReference type="eggNOG" id="COG2516">
    <property type="taxonomic scope" value="Bacteria"/>
</dbReference>
<comment type="cofactor">
    <cofactor evidence="1">
        <name>[4Fe-4S] cluster</name>
        <dbReference type="ChEBI" id="CHEBI:49883"/>
    </cofactor>
</comment>
<dbReference type="GO" id="GO:0046872">
    <property type="term" value="F:metal ion binding"/>
    <property type="evidence" value="ECO:0007669"/>
    <property type="project" value="UniProtKB-KW"/>
</dbReference>
<dbReference type="RefSeq" id="WP_015109538.1">
    <property type="nucleotide sequence ID" value="NC_019675.1"/>
</dbReference>
<dbReference type="OrthoDB" id="9147217at2"/>
<keyword evidence="3" id="KW-0949">S-adenosyl-L-methionine</keyword>
<dbReference type="SFLD" id="SFLDG01107">
    <property type="entry name" value="Uncharacterised_Radical_SAM_Su"/>
    <property type="match status" value="1"/>
</dbReference>
<dbReference type="PATRIC" id="fig|292564.3.peg.1862"/>
<evidence type="ECO:0000256" key="3">
    <source>
        <dbReference type="ARBA" id="ARBA00022691"/>
    </source>
</evidence>
<dbReference type="GO" id="GO:0044689">
    <property type="term" value="F:7,8-didemethyl-8-hydroxy-5-deazariboflavin synthase activity"/>
    <property type="evidence" value="ECO:0007669"/>
    <property type="project" value="TreeGrafter"/>
</dbReference>
<dbReference type="CDD" id="cd01335">
    <property type="entry name" value="Radical_SAM"/>
    <property type="match status" value="1"/>
</dbReference>
<dbReference type="InterPro" id="IPR016779">
    <property type="entry name" value="rSAM_MSMEG0568"/>
</dbReference>
<dbReference type="NCBIfam" id="TIGR04043">
    <property type="entry name" value="rSAM_MSMEG_0568"/>
    <property type="match status" value="1"/>
</dbReference>
<dbReference type="SMART" id="SM00729">
    <property type="entry name" value="Elp3"/>
    <property type="match status" value="1"/>
</dbReference>
<dbReference type="GO" id="GO:0051539">
    <property type="term" value="F:4 iron, 4 sulfur cluster binding"/>
    <property type="evidence" value="ECO:0007669"/>
    <property type="project" value="UniProtKB-KW"/>
</dbReference>
<evidence type="ECO:0000256" key="1">
    <source>
        <dbReference type="ARBA" id="ARBA00001966"/>
    </source>
</evidence>
<dbReference type="Gene3D" id="3.20.20.70">
    <property type="entry name" value="Aldolase class I"/>
    <property type="match status" value="1"/>
</dbReference>
<dbReference type="HOGENOM" id="CLU_041526_0_0_3"/>
<dbReference type="NCBIfam" id="NF045502">
    <property type="entry name" value="variant_rSAM"/>
    <property type="match status" value="1"/>
</dbReference>
<dbReference type="KEGG" id="cgc:Cyagr_1965"/>
<evidence type="ECO:0000313" key="10">
    <source>
        <dbReference type="Proteomes" id="UP000010388"/>
    </source>
</evidence>
<feature type="region of interest" description="Disordered" evidence="7">
    <location>
        <begin position="22"/>
        <end position="42"/>
    </location>
</feature>
<evidence type="ECO:0000256" key="7">
    <source>
        <dbReference type="SAM" id="MobiDB-lite"/>
    </source>
</evidence>
<dbReference type="PANTHER" id="PTHR43076">
    <property type="entry name" value="FO SYNTHASE (COFH)"/>
    <property type="match status" value="1"/>
</dbReference>
<dbReference type="InterPro" id="IPR013785">
    <property type="entry name" value="Aldolase_TIM"/>
</dbReference>
<dbReference type="InterPro" id="IPR034405">
    <property type="entry name" value="F420"/>
</dbReference>
<evidence type="ECO:0000259" key="8">
    <source>
        <dbReference type="PROSITE" id="PS51918"/>
    </source>
</evidence>
<dbReference type="SUPFAM" id="SSF102114">
    <property type="entry name" value="Radical SAM enzymes"/>
    <property type="match status" value="1"/>
</dbReference>
<dbReference type="InterPro" id="IPR006638">
    <property type="entry name" value="Elp3/MiaA/NifB-like_rSAM"/>
</dbReference>
<proteinExistence type="predicted"/>
<organism evidence="9 10">
    <name type="scientific">Cyanobium gracile (strain ATCC 27147 / PCC 6307)</name>
    <dbReference type="NCBI Taxonomy" id="292564"/>
    <lineage>
        <taxon>Bacteria</taxon>
        <taxon>Bacillati</taxon>
        <taxon>Cyanobacteriota</taxon>
        <taxon>Cyanophyceae</taxon>
        <taxon>Synechococcales</taxon>
        <taxon>Prochlorococcaceae</taxon>
        <taxon>Cyanobium</taxon>
    </lineage>
</organism>
<keyword evidence="6" id="KW-0411">Iron-sulfur</keyword>
<protein>
    <submittedName>
        <fullName evidence="9">Radical SAM protein, MSMEG_0568 family</fullName>
    </submittedName>
</protein>
<dbReference type="AlphaFoldDB" id="K9P7Z6"/>
<name>K9P7Z6_CYAGP</name>
<dbReference type="PIRSF" id="PIRSF020870">
    <property type="entry name" value="Radical_SAM_bac_prd"/>
    <property type="match status" value="1"/>
</dbReference>